<accession>C3ZU82</accession>
<gene>
    <name evidence="1" type="ORF">BRAFLDRAFT_87346</name>
</gene>
<proteinExistence type="predicted"/>
<name>C3ZU82_BRAFL</name>
<protein>
    <submittedName>
        <fullName evidence="1">Uncharacterized protein</fullName>
    </submittedName>
</protein>
<dbReference type="AlphaFoldDB" id="C3ZU82"/>
<reference evidence="1" key="1">
    <citation type="journal article" date="2008" name="Nature">
        <title>The amphioxus genome and the evolution of the chordate karyotype.</title>
        <authorList>
            <consortium name="US DOE Joint Genome Institute (JGI-PGF)"/>
            <person name="Putnam N.H."/>
            <person name="Butts T."/>
            <person name="Ferrier D.E.K."/>
            <person name="Furlong R.F."/>
            <person name="Hellsten U."/>
            <person name="Kawashima T."/>
            <person name="Robinson-Rechavi M."/>
            <person name="Shoguchi E."/>
            <person name="Terry A."/>
            <person name="Yu J.-K."/>
            <person name="Benito-Gutierrez E.L."/>
            <person name="Dubchak I."/>
            <person name="Garcia-Fernandez J."/>
            <person name="Gibson-Brown J.J."/>
            <person name="Grigoriev I.V."/>
            <person name="Horton A.C."/>
            <person name="de Jong P.J."/>
            <person name="Jurka J."/>
            <person name="Kapitonov V.V."/>
            <person name="Kohara Y."/>
            <person name="Kuroki Y."/>
            <person name="Lindquist E."/>
            <person name="Lucas S."/>
            <person name="Osoegawa K."/>
            <person name="Pennacchio L.A."/>
            <person name="Salamov A.A."/>
            <person name="Satou Y."/>
            <person name="Sauka-Spengler T."/>
            <person name="Schmutz J."/>
            <person name="Shin-I T."/>
            <person name="Toyoda A."/>
            <person name="Bronner-Fraser M."/>
            <person name="Fujiyama A."/>
            <person name="Holland L.Z."/>
            <person name="Holland P.W.H."/>
            <person name="Satoh N."/>
            <person name="Rokhsar D.S."/>
        </authorList>
    </citation>
    <scope>NUCLEOTIDE SEQUENCE [LARGE SCALE GENOMIC DNA]</scope>
    <source>
        <strain evidence="1">S238N-H82</strain>
        <tissue evidence="1">Testes</tissue>
    </source>
</reference>
<organism>
    <name type="scientific">Branchiostoma floridae</name>
    <name type="common">Florida lancelet</name>
    <name type="synonym">Amphioxus</name>
    <dbReference type="NCBI Taxonomy" id="7739"/>
    <lineage>
        <taxon>Eukaryota</taxon>
        <taxon>Metazoa</taxon>
        <taxon>Chordata</taxon>
        <taxon>Cephalochordata</taxon>
        <taxon>Leptocardii</taxon>
        <taxon>Amphioxiformes</taxon>
        <taxon>Branchiostomatidae</taxon>
        <taxon>Branchiostoma</taxon>
    </lineage>
</organism>
<dbReference type="EMBL" id="GG666681">
    <property type="protein sequence ID" value="EEN43968.1"/>
    <property type="molecule type" value="Genomic_DNA"/>
</dbReference>
<dbReference type="InParanoid" id="C3ZU82"/>
<evidence type="ECO:0000313" key="1">
    <source>
        <dbReference type="EMBL" id="EEN43968.1"/>
    </source>
</evidence>
<sequence length="173" mass="19486">MTSTPRNASRAQRNTLTVSSGVQLLKTYWLCLKGTKERGRALRALRSLHIHEPTVTCGDVTASGVLASWRCRRETLVLILTPPQDFFFFTPKKRTAGWQQVCPYGWSTRQRRICNKQRHMVTTAGIYCRQNDHTSIIKKKIIQAAAPEAGSGQNSIMSFLCCKTNMETGIHDS</sequence>